<evidence type="ECO:0000256" key="1">
    <source>
        <dbReference type="ARBA" id="ARBA00022670"/>
    </source>
</evidence>
<dbReference type="Pfam" id="PF07727">
    <property type="entry name" value="RVT_2"/>
    <property type="match status" value="1"/>
</dbReference>
<evidence type="ECO:0000259" key="4">
    <source>
        <dbReference type="PROSITE" id="PS50994"/>
    </source>
</evidence>
<keyword evidence="3" id="KW-0378">Hydrolase</keyword>
<feature type="domain" description="Integrase catalytic" evidence="4">
    <location>
        <begin position="168"/>
        <end position="334"/>
    </location>
</feature>
<reference evidence="5" key="1">
    <citation type="submission" date="2022-12" db="EMBL/GenBank/DDBJ databases">
        <title>Draft genome assemblies for two species of Escallonia (Escalloniales).</title>
        <authorList>
            <person name="Chanderbali A."/>
            <person name="Dervinis C."/>
            <person name="Anghel I."/>
            <person name="Soltis D."/>
            <person name="Soltis P."/>
            <person name="Zapata F."/>
        </authorList>
    </citation>
    <scope>NUCLEOTIDE SEQUENCE</scope>
    <source>
        <strain evidence="5">UCBG92.1500</strain>
        <tissue evidence="5">Leaf</tissue>
    </source>
</reference>
<gene>
    <name evidence="5" type="ORF">RJ640_009642</name>
</gene>
<dbReference type="InterPro" id="IPR025724">
    <property type="entry name" value="GAG-pre-integrase_dom"/>
</dbReference>
<dbReference type="InterPro" id="IPR036397">
    <property type="entry name" value="RNaseH_sf"/>
</dbReference>
<organism evidence="5 6">
    <name type="scientific">Escallonia rubra</name>
    <dbReference type="NCBI Taxonomy" id="112253"/>
    <lineage>
        <taxon>Eukaryota</taxon>
        <taxon>Viridiplantae</taxon>
        <taxon>Streptophyta</taxon>
        <taxon>Embryophyta</taxon>
        <taxon>Tracheophyta</taxon>
        <taxon>Spermatophyta</taxon>
        <taxon>Magnoliopsida</taxon>
        <taxon>eudicotyledons</taxon>
        <taxon>Gunneridae</taxon>
        <taxon>Pentapetalae</taxon>
        <taxon>asterids</taxon>
        <taxon>campanulids</taxon>
        <taxon>Escalloniales</taxon>
        <taxon>Escalloniaceae</taxon>
        <taxon>Escallonia</taxon>
    </lineage>
</organism>
<dbReference type="Pfam" id="PF22936">
    <property type="entry name" value="Pol_BBD"/>
    <property type="match status" value="1"/>
</dbReference>
<dbReference type="PANTHER" id="PTHR42648:SF18">
    <property type="entry name" value="RETROTRANSPOSON, UNCLASSIFIED-LIKE PROTEIN"/>
    <property type="match status" value="1"/>
</dbReference>
<dbReference type="InterPro" id="IPR057670">
    <property type="entry name" value="SH3_retrovirus"/>
</dbReference>
<protein>
    <recommendedName>
        <fullName evidence="4">Integrase catalytic domain-containing protein</fullName>
    </recommendedName>
</protein>
<dbReference type="InterPro" id="IPR013103">
    <property type="entry name" value="RVT_2"/>
</dbReference>
<accession>A0AA88S2G8</accession>
<name>A0AA88S2G8_9ASTE</name>
<comment type="caution">
    <text evidence="5">The sequence shown here is derived from an EMBL/GenBank/DDBJ whole genome shotgun (WGS) entry which is preliminary data.</text>
</comment>
<evidence type="ECO:0000256" key="2">
    <source>
        <dbReference type="ARBA" id="ARBA00022723"/>
    </source>
</evidence>
<keyword evidence="6" id="KW-1185">Reference proteome</keyword>
<dbReference type="InterPro" id="IPR001584">
    <property type="entry name" value="Integrase_cat-core"/>
</dbReference>
<sequence>MDESMTGNITFGDMSKIPVKGKGKILIKLKNGGHQFILNVYYVSEMKANILSMGQLLEKGYDIHMKDKCLYLRDDRGSLIACVPMSSNRMFLMNIHHDAPKCLKACFDNQSWLWHLRLGHLNFGGLKLLSTKNMVKGLPSIDQPDQLCEACLVDKQHRHSFPKESISRAKAPLELIHTDVCGPIDPASLGKNIYFLLFIDDYSRKTWVYFLKQKSEVFSTFKRFKALVEKQSGYQIKAMRSDRGGEFISKEFKAFCEENDIRRPLTIPYSPQQNGVVERKNQLIVNMTRSMLKSKNLPKEFWAEAVDCAVYLSNRCPTRSVWNQTPQEAWSGYKPSVSHLKVFGSIAYVHVPDQQRNKLDDKSEKFIFIGYSQESKGYKLYNPVDKKMKVSRDVTLDEKSSWDWTDRDKEQYVFYPIDTDRKEEEEEPIEPVTPSSPMFDDFNKEMAKEFEMTDIGLMSYYLGIEVKQRDDGTFISQEAYAKEVLKRFNMENCNPISIPIEIYVDNKSAIALAKNPVFHDRSKHIDTRYHFIRESIAKKQVQVKFVKSEDQVADIFTKPLNREVFEKLRSRLGMRESSLRGRVGS</sequence>
<keyword evidence="1" id="KW-0645">Protease</keyword>
<evidence type="ECO:0000313" key="6">
    <source>
        <dbReference type="Proteomes" id="UP001187471"/>
    </source>
</evidence>
<keyword evidence="2" id="KW-0479">Metal-binding</keyword>
<dbReference type="Pfam" id="PF13976">
    <property type="entry name" value="gag_pre-integrs"/>
    <property type="match status" value="1"/>
</dbReference>
<dbReference type="InterPro" id="IPR012337">
    <property type="entry name" value="RNaseH-like_sf"/>
</dbReference>
<dbReference type="EMBL" id="JAVXUO010000207">
    <property type="protein sequence ID" value="KAK2994415.1"/>
    <property type="molecule type" value="Genomic_DNA"/>
</dbReference>
<dbReference type="Pfam" id="PF25597">
    <property type="entry name" value="SH3_retrovirus"/>
    <property type="match status" value="1"/>
</dbReference>
<dbReference type="PROSITE" id="PS00018">
    <property type="entry name" value="EF_HAND_1"/>
    <property type="match status" value="1"/>
</dbReference>
<dbReference type="PANTHER" id="PTHR42648">
    <property type="entry name" value="TRANSPOSASE, PUTATIVE-RELATED"/>
    <property type="match status" value="1"/>
</dbReference>
<dbReference type="InterPro" id="IPR054722">
    <property type="entry name" value="PolX-like_BBD"/>
</dbReference>
<dbReference type="CDD" id="cd09272">
    <property type="entry name" value="RNase_HI_RT_Ty1"/>
    <property type="match status" value="1"/>
</dbReference>
<dbReference type="GO" id="GO:0006508">
    <property type="term" value="P:proteolysis"/>
    <property type="evidence" value="ECO:0007669"/>
    <property type="project" value="UniProtKB-KW"/>
</dbReference>
<dbReference type="GO" id="GO:0046872">
    <property type="term" value="F:metal ion binding"/>
    <property type="evidence" value="ECO:0007669"/>
    <property type="project" value="UniProtKB-KW"/>
</dbReference>
<dbReference type="GO" id="GO:0003676">
    <property type="term" value="F:nucleic acid binding"/>
    <property type="evidence" value="ECO:0007669"/>
    <property type="project" value="InterPro"/>
</dbReference>
<dbReference type="SUPFAM" id="SSF53098">
    <property type="entry name" value="Ribonuclease H-like"/>
    <property type="match status" value="1"/>
</dbReference>
<dbReference type="Pfam" id="PF00665">
    <property type="entry name" value="rve"/>
    <property type="match status" value="1"/>
</dbReference>
<dbReference type="InterPro" id="IPR018247">
    <property type="entry name" value="EF_Hand_1_Ca_BS"/>
</dbReference>
<evidence type="ECO:0000256" key="3">
    <source>
        <dbReference type="ARBA" id="ARBA00022801"/>
    </source>
</evidence>
<dbReference type="InterPro" id="IPR039537">
    <property type="entry name" value="Retrotran_Ty1/copia-like"/>
</dbReference>
<dbReference type="PROSITE" id="PS50994">
    <property type="entry name" value="INTEGRASE"/>
    <property type="match status" value="1"/>
</dbReference>
<dbReference type="AlphaFoldDB" id="A0AA88S2G8"/>
<dbReference type="Proteomes" id="UP001187471">
    <property type="component" value="Unassembled WGS sequence"/>
</dbReference>
<proteinExistence type="predicted"/>
<dbReference type="GO" id="GO:0015074">
    <property type="term" value="P:DNA integration"/>
    <property type="evidence" value="ECO:0007669"/>
    <property type="project" value="InterPro"/>
</dbReference>
<evidence type="ECO:0000313" key="5">
    <source>
        <dbReference type="EMBL" id="KAK2994415.1"/>
    </source>
</evidence>
<dbReference type="GO" id="GO:0008233">
    <property type="term" value="F:peptidase activity"/>
    <property type="evidence" value="ECO:0007669"/>
    <property type="project" value="UniProtKB-KW"/>
</dbReference>
<dbReference type="Gene3D" id="3.30.420.10">
    <property type="entry name" value="Ribonuclease H-like superfamily/Ribonuclease H"/>
    <property type="match status" value="1"/>
</dbReference>